<dbReference type="OrthoDB" id="10537995at2759"/>
<evidence type="ECO:0000313" key="1">
    <source>
        <dbReference type="EMBL" id="EAX66514.1"/>
    </source>
</evidence>
<dbReference type="EMBL" id="DS145899">
    <property type="protein sequence ID" value="EAX66514.1"/>
    <property type="molecule type" value="Genomic_DNA"/>
</dbReference>
<reference evidence="1" key="1">
    <citation type="submission" date="2006-10" db="EMBL/GenBank/DDBJ databases">
        <authorList>
            <person name="Amadeo P."/>
            <person name="Zhao Q."/>
            <person name="Wortman J."/>
            <person name="Fraser-Liggett C."/>
            <person name="Carlton J."/>
        </authorList>
    </citation>
    <scope>NUCLEOTIDE SEQUENCE</scope>
    <source>
        <strain evidence="1">G3</strain>
    </source>
</reference>
<organism evidence="1 2">
    <name type="scientific">Trichomonas vaginalis (strain ATCC PRA-98 / G3)</name>
    <dbReference type="NCBI Taxonomy" id="412133"/>
    <lineage>
        <taxon>Eukaryota</taxon>
        <taxon>Metamonada</taxon>
        <taxon>Parabasalia</taxon>
        <taxon>Trichomonadida</taxon>
        <taxon>Trichomonadidae</taxon>
        <taxon>Trichomonas</taxon>
    </lineage>
</organism>
<protein>
    <submittedName>
        <fullName evidence="1">Uncharacterized protein</fullName>
    </submittedName>
</protein>
<evidence type="ECO:0000313" key="2">
    <source>
        <dbReference type="Proteomes" id="UP000001542"/>
    </source>
</evidence>
<dbReference type="VEuPathDB" id="TrichDB:TVAG_RG_DS122793_1"/>
<name>A2HVQ4_TRIV3</name>
<keyword evidence="2" id="KW-1185">Reference proteome</keyword>
<sequence>MKHADTMFVLFRRTINDYSCFYNPGIKYHINIDGKYYPREEYSTVEDMRSYNLTLDAMNFNNNFTTTINPEMQSSIMPYVKVWTHTGAQNTQYTNGDRSNFWLGIPFADSEDFMGGISTVGTVQIQYTGDRDVQMN</sequence>
<dbReference type="AlphaFoldDB" id="A2HVQ4"/>
<reference evidence="1" key="2">
    <citation type="journal article" date="2007" name="Science">
        <title>Draft genome sequence of the sexually transmitted pathogen Trichomonas vaginalis.</title>
        <authorList>
            <person name="Carlton J.M."/>
            <person name="Hirt R.P."/>
            <person name="Silva J.C."/>
            <person name="Delcher A.L."/>
            <person name="Schatz M."/>
            <person name="Zhao Q."/>
            <person name="Wortman J.R."/>
            <person name="Bidwell S.L."/>
            <person name="Alsmark U.C.M."/>
            <person name="Besteiro S."/>
            <person name="Sicheritz-Ponten T."/>
            <person name="Noel C.J."/>
            <person name="Dacks J.B."/>
            <person name="Foster P.G."/>
            <person name="Simillion C."/>
            <person name="Van de Peer Y."/>
            <person name="Miranda-Saavedra D."/>
            <person name="Barton G.J."/>
            <person name="Westrop G.D."/>
            <person name="Mueller S."/>
            <person name="Dessi D."/>
            <person name="Fiori P.L."/>
            <person name="Ren Q."/>
            <person name="Paulsen I."/>
            <person name="Zhang H."/>
            <person name="Bastida-Corcuera F.D."/>
            <person name="Simoes-Barbosa A."/>
            <person name="Brown M.T."/>
            <person name="Hayes R.D."/>
            <person name="Mukherjee M."/>
            <person name="Okumura C.Y."/>
            <person name="Schneider R."/>
            <person name="Smith A.J."/>
            <person name="Vanacova S."/>
            <person name="Villalvazo M."/>
            <person name="Haas B.J."/>
            <person name="Pertea M."/>
            <person name="Feldblyum T.V."/>
            <person name="Utterback T.R."/>
            <person name="Shu C.L."/>
            <person name="Osoegawa K."/>
            <person name="de Jong P.J."/>
            <person name="Hrdy I."/>
            <person name="Horvathova L."/>
            <person name="Zubacova Z."/>
            <person name="Dolezal P."/>
            <person name="Malik S.B."/>
            <person name="Logsdon J.M. Jr."/>
            <person name="Henze K."/>
            <person name="Gupta A."/>
            <person name="Wang C.C."/>
            <person name="Dunne R.L."/>
            <person name="Upcroft J.A."/>
            <person name="Upcroft P."/>
            <person name="White O."/>
            <person name="Salzberg S.L."/>
            <person name="Tang P."/>
            <person name="Chiu C.-H."/>
            <person name="Lee Y.-S."/>
            <person name="Embley T.M."/>
            <person name="Coombs G.H."/>
            <person name="Mottram J.C."/>
            <person name="Tachezy J."/>
            <person name="Fraser-Liggett C.M."/>
            <person name="Johnson P.J."/>
        </authorList>
    </citation>
    <scope>NUCLEOTIDE SEQUENCE [LARGE SCALE GENOMIC DNA]</scope>
    <source>
        <strain evidence="1">G3</strain>
    </source>
</reference>
<gene>
    <name evidence="1" type="ORF">TVAG_603590</name>
</gene>
<dbReference type="VEuPathDB" id="TrichDB:TVAGG3_0750110"/>
<proteinExistence type="predicted"/>
<dbReference type="InParanoid" id="A2HVQ4"/>
<dbReference type="Proteomes" id="UP000001542">
    <property type="component" value="Unassembled WGS sequence"/>
</dbReference>
<accession>A2HVQ4</accession>